<feature type="non-terminal residue" evidence="1">
    <location>
        <position position="77"/>
    </location>
</feature>
<accession>A0A371GRP1</accession>
<sequence>MTRSSSSKLHPLDLKIDKTLNRLRKTKNINIGSSSINCTSQSRWRTTIGHCKSWLHWTCTNLGASSIHNWSRLNHLS</sequence>
<keyword evidence="2" id="KW-1185">Reference proteome</keyword>
<organism evidence="1 2">
    <name type="scientific">Mucuna pruriens</name>
    <name type="common">Velvet bean</name>
    <name type="synonym">Dolichos pruriens</name>
    <dbReference type="NCBI Taxonomy" id="157652"/>
    <lineage>
        <taxon>Eukaryota</taxon>
        <taxon>Viridiplantae</taxon>
        <taxon>Streptophyta</taxon>
        <taxon>Embryophyta</taxon>
        <taxon>Tracheophyta</taxon>
        <taxon>Spermatophyta</taxon>
        <taxon>Magnoliopsida</taxon>
        <taxon>eudicotyledons</taxon>
        <taxon>Gunneridae</taxon>
        <taxon>Pentapetalae</taxon>
        <taxon>rosids</taxon>
        <taxon>fabids</taxon>
        <taxon>Fabales</taxon>
        <taxon>Fabaceae</taxon>
        <taxon>Papilionoideae</taxon>
        <taxon>50 kb inversion clade</taxon>
        <taxon>NPAAA clade</taxon>
        <taxon>indigoferoid/millettioid clade</taxon>
        <taxon>Phaseoleae</taxon>
        <taxon>Mucuna</taxon>
    </lineage>
</organism>
<dbReference type="AlphaFoldDB" id="A0A371GRP1"/>
<gene>
    <name evidence="1" type="ORF">CR513_24559</name>
</gene>
<comment type="caution">
    <text evidence="1">The sequence shown here is derived from an EMBL/GenBank/DDBJ whole genome shotgun (WGS) entry which is preliminary data.</text>
</comment>
<reference evidence="1" key="1">
    <citation type="submission" date="2018-05" db="EMBL/GenBank/DDBJ databases">
        <title>Draft genome of Mucuna pruriens seed.</title>
        <authorList>
            <person name="Nnadi N.E."/>
            <person name="Vos R."/>
            <person name="Hasami M.H."/>
            <person name="Devisetty U.K."/>
            <person name="Aguiy J.C."/>
        </authorList>
    </citation>
    <scope>NUCLEOTIDE SEQUENCE [LARGE SCALE GENOMIC DNA]</scope>
    <source>
        <strain evidence="1">JCA_2017</strain>
    </source>
</reference>
<dbReference type="Proteomes" id="UP000257109">
    <property type="component" value="Unassembled WGS sequence"/>
</dbReference>
<proteinExistence type="predicted"/>
<evidence type="ECO:0000313" key="1">
    <source>
        <dbReference type="EMBL" id="RDX93221.1"/>
    </source>
</evidence>
<dbReference type="EMBL" id="QJKJ01004672">
    <property type="protein sequence ID" value="RDX93221.1"/>
    <property type="molecule type" value="Genomic_DNA"/>
</dbReference>
<protein>
    <submittedName>
        <fullName evidence="1">Uncharacterized protein</fullName>
    </submittedName>
</protein>
<name>A0A371GRP1_MUCPR</name>
<evidence type="ECO:0000313" key="2">
    <source>
        <dbReference type="Proteomes" id="UP000257109"/>
    </source>
</evidence>